<organism evidence="2 4">
    <name type="scientific">Oryza sativa subsp. japonica</name>
    <name type="common">Rice</name>
    <dbReference type="NCBI Taxonomy" id="39947"/>
    <lineage>
        <taxon>Eukaryota</taxon>
        <taxon>Viridiplantae</taxon>
        <taxon>Streptophyta</taxon>
        <taxon>Embryophyta</taxon>
        <taxon>Tracheophyta</taxon>
        <taxon>Spermatophyta</taxon>
        <taxon>Magnoliopsida</taxon>
        <taxon>Liliopsida</taxon>
        <taxon>Poales</taxon>
        <taxon>Poaceae</taxon>
        <taxon>BOP clade</taxon>
        <taxon>Oryzoideae</taxon>
        <taxon>Oryzeae</taxon>
        <taxon>Oryzinae</taxon>
        <taxon>Oryza</taxon>
        <taxon>Oryza sativa</taxon>
    </lineage>
</organism>
<evidence type="ECO:0000313" key="3">
    <source>
        <dbReference type="EMBL" id="AAS01933.1"/>
    </source>
</evidence>
<evidence type="ECO:0000313" key="4">
    <source>
        <dbReference type="Proteomes" id="UP000000763"/>
    </source>
</evidence>
<feature type="compositionally biased region" description="Polar residues" evidence="1">
    <location>
        <begin position="19"/>
        <end position="35"/>
    </location>
</feature>
<dbReference type="AlphaFoldDB" id="Q84T29"/>
<protein>
    <submittedName>
        <fullName evidence="2">Uncharacterized protein</fullName>
    </submittedName>
</protein>
<feature type="region of interest" description="Disordered" evidence="1">
    <location>
        <begin position="1"/>
        <end position="42"/>
    </location>
</feature>
<reference evidence="2" key="1">
    <citation type="submission" date="2003-03" db="EMBL/GenBank/DDBJ databases">
        <authorList>
            <person name="Buell R."/>
        </authorList>
    </citation>
    <scope>NUCLEOTIDE SEQUENCE</scope>
</reference>
<proteinExistence type="predicted"/>
<dbReference type="EMBL" id="AC135560">
    <property type="protein sequence ID" value="AAO66581.1"/>
    <property type="molecule type" value="Genomic_DNA"/>
</dbReference>
<reference evidence="2" key="3">
    <citation type="submission" date="2006-01" db="EMBL/GenBank/DDBJ databases">
        <title>Oryza sativa chromosome 3 BAC OSJNBa0031I04 genomic sequence.</title>
        <authorList>
            <person name="Buell C.R."/>
            <person name="Yuan Q."/>
            <person name="Ouyang S."/>
            <person name="Liu J."/>
            <person name="Gansberger K."/>
            <person name="Jones K.M."/>
            <person name="Overton II L.L."/>
            <person name="Tsitrin T."/>
            <person name="Kim M.M."/>
            <person name="Bera J.J."/>
            <person name="Jin S.S."/>
            <person name="Fadrosh D.W."/>
            <person name="Tallon L.J."/>
            <person name="Koo H."/>
            <person name="Zismann V."/>
            <person name="Hsiao J."/>
            <person name="Blunt S."/>
            <person name="Vanaken S.S."/>
            <person name="Riedmuller S.B."/>
            <person name="Utterback T.T."/>
            <person name="Feldblyum T.V."/>
            <person name="Yang Q.Q."/>
            <person name="Haas B.J."/>
            <person name="Suh B.B."/>
            <person name="Peterson J.J."/>
            <person name="Quackenbush J."/>
            <person name="White O."/>
            <person name="Salzberg S.L."/>
            <person name="Fraser C.M."/>
        </authorList>
    </citation>
    <scope>NUCLEOTIDE SEQUENCE</scope>
</reference>
<reference evidence="4" key="2">
    <citation type="journal article" date="2005" name="Nature">
        <title>The map-based sequence of the rice genome.</title>
        <authorList>
            <consortium name="International rice genome sequencing project (IRGSP)"/>
            <person name="Matsumoto T."/>
            <person name="Wu J."/>
            <person name="Kanamori H."/>
            <person name="Katayose Y."/>
            <person name="Fujisawa M."/>
            <person name="Namiki N."/>
            <person name="Mizuno H."/>
            <person name="Yamamoto K."/>
            <person name="Antonio B.A."/>
            <person name="Baba T."/>
            <person name="Sakata K."/>
            <person name="Nagamura Y."/>
            <person name="Aoki H."/>
            <person name="Arikawa K."/>
            <person name="Arita K."/>
            <person name="Bito T."/>
            <person name="Chiden Y."/>
            <person name="Fujitsuka N."/>
            <person name="Fukunaka R."/>
            <person name="Hamada M."/>
            <person name="Harada C."/>
            <person name="Hayashi A."/>
            <person name="Hijishita S."/>
            <person name="Honda M."/>
            <person name="Hosokawa S."/>
            <person name="Ichikawa Y."/>
            <person name="Idonuma A."/>
            <person name="Iijima M."/>
            <person name="Ikeda M."/>
            <person name="Ikeno M."/>
            <person name="Ito K."/>
            <person name="Ito S."/>
            <person name="Ito T."/>
            <person name="Ito Y."/>
            <person name="Ito Y."/>
            <person name="Iwabuchi A."/>
            <person name="Kamiya K."/>
            <person name="Karasawa W."/>
            <person name="Kurita K."/>
            <person name="Katagiri S."/>
            <person name="Kikuta A."/>
            <person name="Kobayashi H."/>
            <person name="Kobayashi N."/>
            <person name="Machita K."/>
            <person name="Maehara T."/>
            <person name="Masukawa M."/>
            <person name="Mizubayashi T."/>
            <person name="Mukai Y."/>
            <person name="Nagasaki H."/>
            <person name="Nagata Y."/>
            <person name="Naito S."/>
            <person name="Nakashima M."/>
            <person name="Nakama Y."/>
            <person name="Nakamichi Y."/>
            <person name="Nakamura M."/>
            <person name="Meguro A."/>
            <person name="Negishi M."/>
            <person name="Ohta I."/>
            <person name="Ohta T."/>
            <person name="Okamoto M."/>
            <person name="Ono N."/>
            <person name="Saji S."/>
            <person name="Sakaguchi M."/>
            <person name="Sakai K."/>
            <person name="Shibata M."/>
            <person name="Shimokawa T."/>
            <person name="Song J."/>
            <person name="Takazaki Y."/>
            <person name="Terasawa K."/>
            <person name="Tsugane M."/>
            <person name="Tsuji K."/>
            <person name="Ueda S."/>
            <person name="Waki K."/>
            <person name="Yamagata H."/>
            <person name="Yamamoto M."/>
            <person name="Yamamoto S."/>
            <person name="Yamane H."/>
            <person name="Yoshiki S."/>
            <person name="Yoshihara R."/>
            <person name="Yukawa K."/>
            <person name="Zhong H."/>
            <person name="Yano M."/>
            <person name="Yuan Q."/>
            <person name="Ouyang S."/>
            <person name="Liu J."/>
            <person name="Jones K.M."/>
            <person name="Gansberger K."/>
            <person name="Moffat K."/>
            <person name="Hill J."/>
            <person name="Bera J."/>
            <person name="Fadrosh D."/>
            <person name="Jin S."/>
            <person name="Johri S."/>
            <person name="Kim M."/>
            <person name="Overton L."/>
            <person name="Reardon M."/>
            <person name="Tsitrin T."/>
            <person name="Vuong H."/>
            <person name="Weaver B."/>
            <person name="Ciecko A."/>
            <person name="Tallon L."/>
            <person name="Jackson J."/>
            <person name="Pai G."/>
            <person name="Aken S.V."/>
            <person name="Utterback T."/>
            <person name="Reidmuller S."/>
            <person name="Feldblyum T."/>
            <person name="Hsiao J."/>
            <person name="Zismann V."/>
            <person name="Iobst S."/>
            <person name="de Vazeille A.R."/>
            <person name="Buell C.R."/>
            <person name="Ying K."/>
            <person name="Li Y."/>
            <person name="Lu T."/>
            <person name="Huang Y."/>
            <person name="Zhao Q."/>
            <person name="Feng Q."/>
            <person name="Zhang L."/>
            <person name="Zhu J."/>
            <person name="Weng Q."/>
            <person name="Mu J."/>
            <person name="Lu Y."/>
            <person name="Fan D."/>
            <person name="Liu Y."/>
            <person name="Guan J."/>
            <person name="Zhang Y."/>
            <person name="Yu S."/>
            <person name="Liu X."/>
            <person name="Zhang Y."/>
            <person name="Hong G."/>
            <person name="Han B."/>
            <person name="Choisne N."/>
            <person name="Demange N."/>
            <person name="Orjeda G."/>
            <person name="Samain S."/>
            <person name="Cattolico L."/>
            <person name="Pelletier E."/>
            <person name="Couloux A."/>
            <person name="Segurens B."/>
            <person name="Wincker P."/>
            <person name="D'Hont A."/>
            <person name="Scarpelli C."/>
            <person name="Weissenbach J."/>
            <person name="Salanoubat M."/>
            <person name="Quetier F."/>
            <person name="Yu Y."/>
            <person name="Kim H.R."/>
            <person name="Rambo T."/>
            <person name="Currie J."/>
            <person name="Collura K."/>
            <person name="Luo M."/>
            <person name="Yang T."/>
            <person name="Ammiraju J.S.S."/>
            <person name="Engler F."/>
            <person name="Soderlund C."/>
            <person name="Wing R.A."/>
            <person name="Palmer L.E."/>
            <person name="de la Bastide M."/>
            <person name="Spiegel L."/>
            <person name="Nascimento L."/>
            <person name="Zutavern T."/>
            <person name="O'Shaughnessy A."/>
            <person name="Dike S."/>
            <person name="Dedhia N."/>
            <person name="Preston R."/>
            <person name="Balija V."/>
            <person name="McCombie W.R."/>
            <person name="Chow T."/>
            <person name="Chen H."/>
            <person name="Chung M."/>
            <person name="Chen C."/>
            <person name="Shaw J."/>
            <person name="Wu H."/>
            <person name="Hsiao K."/>
            <person name="Chao Y."/>
            <person name="Chu M."/>
            <person name="Cheng C."/>
            <person name="Hour A."/>
            <person name="Lee P."/>
            <person name="Lin S."/>
            <person name="Lin Y."/>
            <person name="Liou J."/>
            <person name="Liu S."/>
            <person name="Hsing Y."/>
            <person name="Raghuvanshi S."/>
            <person name="Mohanty A."/>
            <person name="Bharti A.K."/>
            <person name="Gaur A."/>
            <person name="Gupta V."/>
            <person name="Kumar D."/>
            <person name="Ravi V."/>
            <person name="Vij S."/>
            <person name="Kapur A."/>
            <person name="Khurana P."/>
            <person name="Khurana P."/>
            <person name="Khurana J.P."/>
            <person name="Tyagi A.K."/>
            <person name="Gaikwad K."/>
            <person name="Singh A."/>
            <person name="Dalal V."/>
            <person name="Srivastava S."/>
            <person name="Dixit A."/>
            <person name="Pal A.K."/>
            <person name="Ghazi I.A."/>
            <person name="Yadav M."/>
            <person name="Pandit A."/>
            <person name="Bhargava A."/>
            <person name="Sureshbabu K."/>
            <person name="Batra K."/>
            <person name="Sharma T.R."/>
            <person name="Mohapatra T."/>
            <person name="Singh N.K."/>
            <person name="Messing J."/>
            <person name="Nelson A.B."/>
            <person name="Fuks G."/>
            <person name="Kavchok S."/>
            <person name="Keizer G."/>
            <person name="Linton E."/>
            <person name="Llaca V."/>
            <person name="Song R."/>
            <person name="Tanyolac B."/>
            <person name="Young S."/>
            <person name="Ho-Il K."/>
            <person name="Hahn J.H."/>
            <person name="Sangsakoo G."/>
            <person name="Vanavichit A."/>
            <person name="de Mattos Luiz.A.T."/>
            <person name="Zimmer P.D."/>
            <person name="Malone G."/>
            <person name="Dellagostin O."/>
            <person name="de Oliveira A.C."/>
            <person name="Bevan M."/>
            <person name="Bancroft I."/>
            <person name="Minx P."/>
            <person name="Cordum H."/>
            <person name="Wilson R."/>
            <person name="Cheng Z."/>
            <person name="Jin W."/>
            <person name="Jiang J."/>
            <person name="Leong S.A."/>
            <person name="Iwama H."/>
            <person name="Gojobori T."/>
            <person name="Itoh T."/>
            <person name="Niimura Y."/>
            <person name="Fujii Y."/>
            <person name="Habara T."/>
            <person name="Sakai H."/>
            <person name="Sato Y."/>
            <person name="Wilson G."/>
            <person name="Kumar K."/>
            <person name="McCouch S."/>
            <person name="Juretic N."/>
            <person name="Hoen D."/>
            <person name="Wright S."/>
            <person name="Bruskiewich R."/>
            <person name="Bureau T."/>
            <person name="Miyao A."/>
            <person name="Hirochika H."/>
            <person name="Nishikawa T."/>
            <person name="Kadowaki K."/>
            <person name="Sugiura M."/>
            <person name="Burr B."/>
            <person name="Sasaki T."/>
        </authorList>
    </citation>
    <scope>NUCLEOTIDE SEQUENCE [LARGE SCALE GENOMIC DNA]</scope>
    <source>
        <strain evidence="4">cv. Nipponbare</strain>
    </source>
</reference>
<feature type="compositionally biased region" description="Basic and acidic residues" evidence="1">
    <location>
        <begin position="8"/>
        <end position="18"/>
    </location>
</feature>
<evidence type="ECO:0000313" key="2">
    <source>
        <dbReference type="EMBL" id="AAO66581.1"/>
    </source>
</evidence>
<sequence>MVVAAAPVKRECTTERRVSTSIRQTNSPSISRQATGSGGHDLAAIRSSKPLFTVKRKKENRRDKRGRGRSVRLLDFSASASKPVLRDGDWAMKGVVAGSGDRDGYARRRRGRGRRREVTGTALAMARGGGGERGRGRDESEEGVSGGGD</sequence>
<name>Q84T29_ORYSJ</name>
<dbReference type="Proteomes" id="UP000000763">
    <property type="component" value="Chromosome 3"/>
</dbReference>
<feature type="region of interest" description="Disordered" evidence="1">
    <location>
        <begin position="99"/>
        <end position="149"/>
    </location>
</feature>
<dbReference type="EMBL" id="AC135597">
    <property type="protein sequence ID" value="AAS01933.1"/>
    <property type="molecule type" value="Genomic_DNA"/>
</dbReference>
<accession>Q84T29</accession>
<reference evidence="4" key="5">
    <citation type="journal article" date="2008" name="Nucleic Acids Res.">
        <title>The rice annotation project database (RAP-DB): 2008 update.</title>
        <authorList>
            <consortium name="The rice annotation project (RAP)"/>
        </authorList>
    </citation>
    <scope>GENOME REANNOTATION</scope>
    <source>
        <strain evidence="4">cv. Nipponbare</strain>
    </source>
</reference>
<evidence type="ECO:0000256" key="1">
    <source>
        <dbReference type="SAM" id="MobiDB-lite"/>
    </source>
</evidence>
<reference evidence="3" key="4">
    <citation type="submission" date="2006-01" db="EMBL/GenBank/DDBJ databases">
        <title>Oryza sativa chromosome 3 BAC OSJNBa0034E08 genomic sequence.</title>
        <authorList>
            <person name="Buell C.R."/>
            <person name="Yuan Q."/>
            <person name="Ouyang S."/>
            <person name="Liu J."/>
            <person name="Gansberger K."/>
            <person name="Jones K.M."/>
            <person name="Overton II L.L."/>
            <person name="Tsitrin T."/>
            <person name="Kim M.M."/>
            <person name="Bera J.J."/>
            <person name="Jin S.S."/>
            <person name="Fadrosh D.W."/>
            <person name="Tallon L.J."/>
            <person name="Koo H."/>
            <person name="Zismann V."/>
            <person name="Hsiao J."/>
            <person name="Blunt S."/>
            <person name="Vanaken S.S."/>
            <person name="Riedmuller S.B."/>
            <person name="Utterback T.T."/>
            <person name="Feldblyum T.V."/>
            <person name="Yang Q.Q."/>
            <person name="Haas B.J."/>
            <person name="Suh B.B."/>
            <person name="Peterson J.J."/>
            <person name="Quackenbush J."/>
            <person name="White O."/>
            <person name="Salzberg S.L."/>
            <person name="Fraser C.M."/>
        </authorList>
    </citation>
    <scope>NUCLEOTIDE SEQUENCE</scope>
</reference>
<gene>
    <name evidence="2" type="ORF">OSJNBa0031I04.3</name>
    <name evidence="3" type="ORF">OSJNBa0034E08.31</name>
</gene>